<keyword evidence="2" id="KW-1185">Reference proteome</keyword>
<dbReference type="InterPro" id="IPR002347">
    <property type="entry name" value="SDR_fam"/>
</dbReference>
<dbReference type="Proteomes" id="UP001642484">
    <property type="component" value="Unassembled WGS sequence"/>
</dbReference>
<accession>A0ABP0KFN4</accession>
<dbReference type="PRINTS" id="PR00081">
    <property type="entry name" value="GDHRDH"/>
</dbReference>
<gene>
    <name evidence="1" type="ORF">CCMP2556_LOCUS16056</name>
</gene>
<comment type="caution">
    <text evidence="1">The sequence shown here is derived from an EMBL/GenBank/DDBJ whole genome shotgun (WGS) entry which is preliminary data.</text>
</comment>
<proteinExistence type="predicted"/>
<dbReference type="PANTHER" id="PTHR43639">
    <property type="entry name" value="OXIDOREDUCTASE, SHORT-CHAIN DEHYDROGENASE/REDUCTASE FAMILY (AFU_ORTHOLOGUE AFUA_5G02870)"/>
    <property type="match status" value="1"/>
</dbReference>
<dbReference type="EMBL" id="CAXAMN010008557">
    <property type="protein sequence ID" value="CAK9025630.1"/>
    <property type="molecule type" value="Genomic_DNA"/>
</dbReference>
<evidence type="ECO:0000313" key="1">
    <source>
        <dbReference type="EMBL" id="CAK9025630.1"/>
    </source>
</evidence>
<sequence>MAAMRARRFFGAAGASWRTLKASGRLSKDSKCLRVLLPCSVGSAALLMLHQNNFMCEERPRVALITGSSSGIGKAIAERLAAEGFLVVVNSHSSVEDGKAVAAELPGAMYIQADCSTRQGCEALVKEVIDRCGQLDLLVCNAGVGKWIPHDNLELIDDAYLHKIFALNCFGPLWLSRAAMPHLKSVENSSIIMIGSAAGGRPMGSSIPYSMTRAAMNHLTKLLAKSHGPVRVNCVAPGLIETRITHGGEWGASYAAVKTHTPLKRVGQPADMAEAVMCCVRSRYMTGQTIYVDGGASLVF</sequence>
<dbReference type="Pfam" id="PF13561">
    <property type="entry name" value="adh_short_C2"/>
    <property type="match status" value="1"/>
</dbReference>
<dbReference type="SUPFAM" id="SSF51735">
    <property type="entry name" value="NAD(P)-binding Rossmann-fold domains"/>
    <property type="match status" value="1"/>
</dbReference>
<dbReference type="CDD" id="cd05233">
    <property type="entry name" value="SDR_c"/>
    <property type="match status" value="1"/>
</dbReference>
<name>A0ABP0KFN4_9DINO</name>
<organism evidence="1 2">
    <name type="scientific">Durusdinium trenchii</name>
    <dbReference type="NCBI Taxonomy" id="1381693"/>
    <lineage>
        <taxon>Eukaryota</taxon>
        <taxon>Sar</taxon>
        <taxon>Alveolata</taxon>
        <taxon>Dinophyceae</taxon>
        <taxon>Suessiales</taxon>
        <taxon>Symbiodiniaceae</taxon>
        <taxon>Durusdinium</taxon>
    </lineage>
</organism>
<dbReference type="InterPro" id="IPR036291">
    <property type="entry name" value="NAD(P)-bd_dom_sf"/>
</dbReference>
<protein>
    <submittedName>
        <fullName evidence="1">Uncharacterized protein</fullName>
    </submittedName>
</protein>
<dbReference type="PANTHER" id="PTHR43639:SF1">
    <property type="entry name" value="SHORT-CHAIN DEHYDROGENASE_REDUCTASE FAMILY PROTEIN"/>
    <property type="match status" value="1"/>
</dbReference>
<reference evidence="1 2" key="1">
    <citation type="submission" date="2024-02" db="EMBL/GenBank/DDBJ databases">
        <authorList>
            <person name="Chen Y."/>
            <person name="Shah S."/>
            <person name="Dougan E. K."/>
            <person name="Thang M."/>
            <person name="Chan C."/>
        </authorList>
    </citation>
    <scope>NUCLEOTIDE SEQUENCE [LARGE SCALE GENOMIC DNA]</scope>
</reference>
<dbReference type="Gene3D" id="3.40.50.720">
    <property type="entry name" value="NAD(P)-binding Rossmann-like Domain"/>
    <property type="match status" value="1"/>
</dbReference>
<evidence type="ECO:0000313" key="2">
    <source>
        <dbReference type="Proteomes" id="UP001642484"/>
    </source>
</evidence>